<name>A0AAV0G390_9ASTE</name>
<evidence type="ECO:0000313" key="1">
    <source>
        <dbReference type="EMBL" id="CAH9142255.1"/>
    </source>
</evidence>
<reference evidence="1" key="1">
    <citation type="submission" date="2022-07" db="EMBL/GenBank/DDBJ databases">
        <authorList>
            <person name="Macas J."/>
            <person name="Novak P."/>
            <person name="Neumann P."/>
        </authorList>
    </citation>
    <scope>NUCLEOTIDE SEQUENCE</scope>
</reference>
<evidence type="ECO:0000313" key="2">
    <source>
        <dbReference type="Proteomes" id="UP001152523"/>
    </source>
</evidence>
<dbReference type="EMBL" id="CAMAPF010001038">
    <property type="protein sequence ID" value="CAH9142255.1"/>
    <property type="molecule type" value="Genomic_DNA"/>
</dbReference>
<protein>
    <submittedName>
        <fullName evidence="1">Uncharacterized protein</fullName>
    </submittedName>
</protein>
<accession>A0AAV0G390</accession>
<gene>
    <name evidence="1" type="ORF">CEPIT_LOCUS39765</name>
</gene>
<comment type="caution">
    <text evidence="1">The sequence shown here is derived from an EMBL/GenBank/DDBJ whole genome shotgun (WGS) entry which is preliminary data.</text>
</comment>
<keyword evidence="2" id="KW-1185">Reference proteome</keyword>
<dbReference type="Proteomes" id="UP001152523">
    <property type="component" value="Unassembled WGS sequence"/>
</dbReference>
<feature type="non-terminal residue" evidence="1">
    <location>
        <position position="13"/>
    </location>
</feature>
<sequence>MSEKALEMQWHGG</sequence>
<proteinExistence type="predicted"/>
<organism evidence="1 2">
    <name type="scientific">Cuscuta epithymum</name>
    <dbReference type="NCBI Taxonomy" id="186058"/>
    <lineage>
        <taxon>Eukaryota</taxon>
        <taxon>Viridiplantae</taxon>
        <taxon>Streptophyta</taxon>
        <taxon>Embryophyta</taxon>
        <taxon>Tracheophyta</taxon>
        <taxon>Spermatophyta</taxon>
        <taxon>Magnoliopsida</taxon>
        <taxon>eudicotyledons</taxon>
        <taxon>Gunneridae</taxon>
        <taxon>Pentapetalae</taxon>
        <taxon>asterids</taxon>
        <taxon>lamiids</taxon>
        <taxon>Solanales</taxon>
        <taxon>Convolvulaceae</taxon>
        <taxon>Cuscuteae</taxon>
        <taxon>Cuscuta</taxon>
        <taxon>Cuscuta subgen. Cuscuta</taxon>
    </lineage>
</organism>